<comment type="similarity">
    <text evidence="6">Belongs to the G-protein coupled receptor 1 family.</text>
</comment>
<dbReference type="PROSITE" id="PS00237">
    <property type="entry name" value="G_PROTEIN_RECEP_F1_1"/>
    <property type="match status" value="1"/>
</dbReference>
<dbReference type="InterPro" id="IPR000276">
    <property type="entry name" value="GPCR_Rhodpsn"/>
</dbReference>
<dbReference type="InterPro" id="IPR017452">
    <property type="entry name" value="GPCR_Rhodpsn_7TM"/>
</dbReference>
<evidence type="ECO:0000259" key="8">
    <source>
        <dbReference type="PROSITE" id="PS50262"/>
    </source>
</evidence>
<evidence type="ECO:0000256" key="1">
    <source>
        <dbReference type="ARBA" id="ARBA00004141"/>
    </source>
</evidence>
<accession>A0A8X7XC02</accession>
<dbReference type="GO" id="GO:0005886">
    <property type="term" value="C:plasma membrane"/>
    <property type="evidence" value="ECO:0007669"/>
    <property type="project" value="UniProtKB-SubCell"/>
</dbReference>
<evidence type="ECO:0000256" key="2">
    <source>
        <dbReference type="ARBA" id="ARBA00022692"/>
    </source>
</evidence>
<dbReference type="PRINTS" id="PR00245">
    <property type="entry name" value="OLFACTORYR"/>
</dbReference>
<dbReference type="PANTHER" id="PTHR26451">
    <property type="entry name" value="G_PROTEIN_RECEP_F1_2 DOMAIN-CONTAINING PROTEIN"/>
    <property type="match status" value="1"/>
</dbReference>
<keyword evidence="10" id="KW-1185">Reference proteome</keyword>
<keyword evidence="7" id="KW-1003">Cell membrane</keyword>
<dbReference type="SUPFAM" id="SSF81321">
    <property type="entry name" value="Family A G protein-coupled receptor-like"/>
    <property type="match status" value="1"/>
</dbReference>
<keyword evidence="5 6" id="KW-0807">Transducer</keyword>
<name>A0A8X7XC02_POLSE</name>
<evidence type="ECO:0000256" key="4">
    <source>
        <dbReference type="ARBA" id="ARBA00023136"/>
    </source>
</evidence>
<feature type="domain" description="G-protein coupled receptors family 1 profile" evidence="8">
    <location>
        <begin position="41"/>
        <end position="301"/>
    </location>
</feature>
<dbReference type="InterPro" id="IPR000725">
    <property type="entry name" value="Olfact_rcpt"/>
</dbReference>
<dbReference type="AlphaFoldDB" id="A0A8X7XC02"/>
<dbReference type="PROSITE" id="PS50262">
    <property type="entry name" value="G_PROTEIN_RECEP_F1_2"/>
    <property type="match status" value="1"/>
</dbReference>
<evidence type="ECO:0000313" key="9">
    <source>
        <dbReference type="EMBL" id="KAG2466440.1"/>
    </source>
</evidence>
<dbReference type="PRINTS" id="PR00237">
    <property type="entry name" value="GPCRRHODOPSN"/>
</dbReference>
<dbReference type="SMART" id="SM01381">
    <property type="entry name" value="7TM_GPCR_Srsx"/>
    <property type="match status" value="1"/>
</dbReference>
<keyword evidence="6" id="KW-0675">Receptor</keyword>
<keyword evidence="6" id="KW-0297">G-protein coupled receptor</keyword>
<comment type="caution">
    <text evidence="9">The sequence shown here is derived from an EMBL/GenBank/DDBJ whole genome shotgun (WGS) entry which is preliminary data.</text>
</comment>
<evidence type="ECO:0000256" key="3">
    <source>
        <dbReference type="ARBA" id="ARBA00022989"/>
    </source>
</evidence>
<feature type="non-terminal residue" evidence="9">
    <location>
        <position position="318"/>
    </location>
</feature>
<keyword evidence="7" id="KW-0552">Olfaction</keyword>
<dbReference type="Pfam" id="PF00001">
    <property type="entry name" value="7tm_1"/>
    <property type="match status" value="1"/>
</dbReference>
<dbReference type="Gene3D" id="1.20.1070.10">
    <property type="entry name" value="Rhodopsin 7-helix transmembrane proteins"/>
    <property type="match status" value="1"/>
</dbReference>
<dbReference type="PANTHER" id="PTHR26451:SF885">
    <property type="entry name" value="OLFACTORY RECEPTOR"/>
    <property type="match status" value="1"/>
</dbReference>
<evidence type="ECO:0000256" key="7">
    <source>
        <dbReference type="RuleBase" id="RU363047"/>
    </source>
</evidence>
<feature type="transmembrane region" description="Helical" evidence="7">
    <location>
        <begin position="244"/>
        <end position="263"/>
    </location>
</feature>
<evidence type="ECO:0000313" key="10">
    <source>
        <dbReference type="Proteomes" id="UP000886611"/>
    </source>
</evidence>
<reference evidence="9 10" key="1">
    <citation type="journal article" date="2021" name="Cell">
        <title>Tracing the genetic footprints of vertebrate landing in non-teleost ray-finned fishes.</title>
        <authorList>
            <person name="Bi X."/>
            <person name="Wang K."/>
            <person name="Yang L."/>
            <person name="Pan H."/>
            <person name="Jiang H."/>
            <person name="Wei Q."/>
            <person name="Fang M."/>
            <person name="Yu H."/>
            <person name="Zhu C."/>
            <person name="Cai Y."/>
            <person name="He Y."/>
            <person name="Gan X."/>
            <person name="Zeng H."/>
            <person name="Yu D."/>
            <person name="Zhu Y."/>
            <person name="Jiang H."/>
            <person name="Qiu Q."/>
            <person name="Yang H."/>
            <person name="Zhang Y.E."/>
            <person name="Wang W."/>
            <person name="Zhu M."/>
            <person name="He S."/>
            <person name="Zhang G."/>
        </authorList>
    </citation>
    <scope>NUCLEOTIDE SEQUENCE [LARGE SCALE GENOMIC DNA]</scope>
    <source>
        <strain evidence="9">Bchr_013</strain>
    </source>
</reference>
<comment type="subcellular location">
    <subcellularLocation>
        <location evidence="7">Cell membrane</location>
        <topology evidence="7">Multi-pass membrane protein</topology>
    </subcellularLocation>
    <subcellularLocation>
        <location evidence="1">Membrane</location>
        <topology evidence="1">Multi-pass membrane protein</topology>
    </subcellularLocation>
</comment>
<feature type="transmembrane region" description="Helical" evidence="7">
    <location>
        <begin position="62"/>
        <end position="82"/>
    </location>
</feature>
<evidence type="ECO:0000256" key="6">
    <source>
        <dbReference type="RuleBase" id="RU000688"/>
    </source>
</evidence>
<feature type="transmembrane region" description="Helical" evidence="7">
    <location>
        <begin position="26"/>
        <end position="50"/>
    </location>
</feature>
<feature type="transmembrane region" description="Helical" evidence="7">
    <location>
        <begin position="142"/>
        <end position="159"/>
    </location>
</feature>
<feature type="transmembrane region" description="Helical" evidence="7">
    <location>
        <begin position="102"/>
        <end position="121"/>
    </location>
</feature>
<feature type="transmembrane region" description="Helical" evidence="7">
    <location>
        <begin position="275"/>
        <end position="292"/>
    </location>
</feature>
<organism evidence="9 10">
    <name type="scientific">Polypterus senegalus</name>
    <name type="common">Senegal bichir</name>
    <dbReference type="NCBI Taxonomy" id="55291"/>
    <lineage>
        <taxon>Eukaryota</taxon>
        <taxon>Metazoa</taxon>
        <taxon>Chordata</taxon>
        <taxon>Craniata</taxon>
        <taxon>Vertebrata</taxon>
        <taxon>Euteleostomi</taxon>
        <taxon>Actinopterygii</taxon>
        <taxon>Polypteriformes</taxon>
        <taxon>Polypteridae</taxon>
        <taxon>Polypterus</taxon>
    </lineage>
</organism>
<sequence length="318" mass="36008">MAATVGNGTTGFLLLGLVYSVRERHVIIPLQVIILLVGLLANITIVAIVFSKDALKNPKNMLICHLCIADICGLLTFSPYFIVRFSLASTELLTLKWCLIQYYFLNVFNAIETWMITFMAIDRFVVICYPFDYQMWVSNERINAFVCVCWATALIYPMIYTFPFAGQESCYLVVSYSFLCTGASLEASVCSPSISTFPKMYRLFMLAVHLLFPLLIIALSYAKIFRESQNARLSESSKKAMNTVATHGMVLFVFFLTAYILFITGSLETTDPSKVTFITLIRLAADLLYLNFPPTVNPIIYGLRNEDMKKELLSLFKR</sequence>
<dbReference type="GO" id="GO:0004930">
    <property type="term" value="F:G protein-coupled receptor activity"/>
    <property type="evidence" value="ECO:0007669"/>
    <property type="project" value="UniProtKB-KW"/>
</dbReference>
<dbReference type="EMBL" id="JAATIS010001241">
    <property type="protein sequence ID" value="KAG2466440.1"/>
    <property type="molecule type" value="Genomic_DNA"/>
</dbReference>
<feature type="transmembrane region" description="Helical" evidence="7">
    <location>
        <begin position="203"/>
        <end position="224"/>
    </location>
</feature>
<proteinExistence type="inferred from homology"/>
<dbReference type="GO" id="GO:0005549">
    <property type="term" value="F:odorant binding"/>
    <property type="evidence" value="ECO:0007669"/>
    <property type="project" value="TreeGrafter"/>
</dbReference>
<feature type="non-terminal residue" evidence="9">
    <location>
        <position position="1"/>
    </location>
</feature>
<keyword evidence="2 6" id="KW-0812">Transmembrane</keyword>
<protein>
    <recommendedName>
        <fullName evidence="7">Olfactory receptor</fullName>
    </recommendedName>
</protein>
<evidence type="ECO:0000256" key="5">
    <source>
        <dbReference type="ARBA" id="ARBA00023224"/>
    </source>
</evidence>
<keyword evidence="3 7" id="KW-1133">Transmembrane helix</keyword>
<keyword evidence="4 7" id="KW-0472">Membrane</keyword>
<dbReference type="InterPro" id="IPR052921">
    <property type="entry name" value="GPCR1_Superfamily_Member"/>
</dbReference>
<dbReference type="GO" id="GO:0004984">
    <property type="term" value="F:olfactory receptor activity"/>
    <property type="evidence" value="ECO:0007669"/>
    <property type="project" value="InterPro"/>
</dbReference>
<gene>
    <name evidence="9" type="primary">Or7c2</name>
    <name evidence="9" type="ORF">GTO96_0020729</name>
</gene>
<keyword evidence="7" id="KW-0716">Sensory transduction</keyword>
<dbReference type="Proteomes" id="UP000886611">
    <property type="component" value="Unassembled WGS sequence"/>
</dbReference>